<organism evidence="1 2">
    <name type="scientific">Lysinibacillus xylanilyticus</name>
    <dbReference type="NCBI Taxonomy" id="582475"/>
    <lineage>
        <taxon>Bacteria</taxon>
        <taxon>Bacillati</taxon>
        <taxon>Bacillota</taxon>
        <taxon>Bacilli</taxon>
        <taxon>Bacillales</taxon>
        <taxon>Bacillaceae</taxon>
        <taxon>Lysinibacillus</taxon>
    </lineage>
</organism>
<protein>
    <submittedName>
        <fullName evidence="1">Uncharacterized protein</fullName>
    </submittedName>
</protein>
<accession>A0ABT4EUB1</accession>
<proteinExistence type="predicted"/>
<reference evidence="1 2" key="1">
    <citation type="submission" date="2022-05" db="EMBL/GenBank/DDBJ databases">
        <title>Genome Sequencing of Bee-Associated Microbes.</title>
        <authorList>
            <person name="Dunlap C."/>
        </authorList>
    </citation>
    <scope>NUCLEOTIDE SEQUENCE [LARGE SCALE GENOMIC DNA]</scope>
    <source>
        <strain evidence="1 2">NRRL BD-083</strain>
    </source>
</reference>
<gene>
    <name evidence="1" type="ORF">M5W82_14035</name>
</gene>
<dbReference type="RefSeq" id="WP_268637934.1">
    <property type="nucleotide sequence ID" value="NZ_JAMDLZ010000022.1"/>
</dbReference>
<keyword evidence="2" id="KW-1185">Reference proteome</keyword>
<comment type="caution">
    <text evidence="1">The sequence shown here is derived from an EMBL/GenBank/DDBJ whole genome shotgun (WGS) entry which is preliminary data.</text>
</comment>
<dbReference type="Proteomes" id="UP001527052">
    <property type="component" value="Unassembled WGS sequence"/>
</dbReference>
<sequence length="87" mass="9755">MVKNLQRIGSFTWDRTVREYVNKLPLPDSAKSTFKKYLGYQMVMCVLDVVIDFSGTIEDGICAQIQKIGCPAWLADMVARALVGLLL</sequence>
<dbReference type="EMBL" id="JAMDLZ010000022">
    <property type="protein sequence ID" value="MCY9548076.1"/>
    <property type="molecule type" value="Genomic_DNA"/>
</dbReference>
<evidence type="ECO:0000313" key="2">
    <source>
        <dbReference type="Proteomes" id="UP001527052"/>
    </source>
</evidence>
<name>A0ABT4EUB1_9BACI</name>
<evidence type="ECO:0000313" key="1">
    <source>
        <dbReference type="EMBL" id="MCY9548076.1"/>
    </source>
</evidence>